<evidence type="ECO:0000256" key="2">
    <source>
        <dbReference type="ARBA" id="ARBA00008997"/>
    </source>
</evidence>
<dbReference type="Pfam" id="PF15412">
    <property type="entry name" value="Nse4-Nse3_bdg"/>
    <property type="match status" value="1"/>
</dbReference>
<dbReference type="InterPro" id="IPR027786">
    <property type="entry name" value="Nse4/EID"/>
</dbReference>
<dbReference type="EMBL" id="JANBPT010000063">
    <property type="protein sequence ID" value="KAJ1928678.1"/>
    <property type="molecule type" value="Genomic_DNA"/>
</dbReference>
<dbReference type="AlphaFoldDB" id="A0A9W8AD91"/>
<keyword evidence="3 7" id="KW-0227">DNA damage</keyword>
<keyword evidence="5 7" id="KW-0234">DNA repair</keyword>
<keyword evidence="12" id="KW-1185">Reference proteome</keyword>
<feature type="compositionally biased region" description="Basic and acidic residues" evidence="8">
    <location>
        <begin position="189"/>
        <end position="209"/>
    </location>
</feature>
<dbReference type="GO" id="GO:0005634">
    <property type="term" value="C:nucleus"/>
    <property type="evidence" value="ECO:0007669"/>
    <property type="project" value="UniProtKB-SubCell"/>
</dbReference>
<proteinExistence type="inferred from homology"/>
<comment type="subunit">
    <text evidence="7">Component of the SMC5-SMC6 complex.</text>
</comment>
<name>A0A9W8AD91_9FUNG</name>
<evidence type="ECO:0000256" key="8">
    <source>
        <dbReference type="SAM" id="MobiDB-lite"/>
    </source>
</evidence>
<reference evidence="11" key="1">
    <citation type="submission" date="2022-07" db="EMBL/GenBank/DDBJ databases">
        <title>Phylogenomic reconstructions and comparative analyses of Kickxellomycotina fungi.</title>
        <authorList>
            <person name="Reynolds N.K."/>
            <person name="Stajich J.E."/>
            <person name="Barry K."/>
            <person name="Grigoriev I.V."/>
            <person name="Crous P."/>
            <person name="Smith M.E."/>
        </authorList>
    </citation>
    <scope>NUCLEOTIDE SEQUENCE</scope>
    <source>
        <strain evidence="11">RSA 861</strain>
    </source>
</reference>
<comment type="subcellular location">
    <subcellularLocation>
        <location evidence="1 7">Nucleus</location>
    </subcellularLocation>
</comment>
<accession>A0A9W8AD91</accession>
<evidence type="ECO:0000313" key="12">
    <source>
        <dbReference type="Proteomes" id="UP001150569"/>
    </source>
</evidence>
<dbReference type="GO" id="GO:0030915">
    <property type="term" value="C:Smc5-Smc6 complex"/>
    <property type="evidence" value="ECO:0007669"/>
    <property type="project" value="UniProtKB-UniRule"/>
</dbReference>
<dbReference type="GO" id="GO:0006310">
    <property type="term" value="P:DNA recombination"/>
    <property type="evidence" value="ECO:0007669"/>
    <property type="project" value="UniProtKB-UniRule"/>
</dbReference>
<sequence>MTTSKPSQREAIQSQLDTIADPQVFDPNQDVQEKRWLRREYRQLIQKTEEGRAELLESDAAGLVESVQSANQLYNKVKNTYEATLDARLLILSADIGAQKAKKMRIEHDAFDVDAFFGKIQGIVAGSRELPGYERINSDDIGDTYWSRLGALASNYTLRAPTADFMFGPLLTERKVVQHNNRRQNRNARNAEDLVKPQQLHEEDIEKQENETTQNVRTIFEILERVGPINLFEFIVNPDSFSQTVENFFYLSFLIRDGKAFIDDESGQPMIETCMPPTHEDYSHGLVKKQLVMELDLLTWKELIKVYDVRKAVIPTRSQTINNGTGKWYG</sequence>
<evidence type="ECO:0000256" key="5">
    <source>
        <dbReference type="ARBA" id="ARBA00023204"/>
    </source>
</evidence>
<evidence type="ECO:0000256" key="7">
    <source>
        <dbReference type="RuleBase" id="RU365071"/>
    </source>
</evidence>
<comment type="caution">
    <text evidence="11">The sequence shown here is derived from an EMBL/GenBank/DDBJ whole genome shotgun (WGS) entry which is preliminary data.</text>
</comment>
<feature type="region of interest" description="Disordered" evidence="8">
    <location>
        <begin position="180"/>
        <end position="209"/>
    </location>
</feature>
<evidence type="ECO:0000256" key="3">
    <source>
        <dbReference type="ARBA" id="ARBA00022763"/>
    </source>
</evidence>
<evidence type="ECO:0000256" key="4">
    <source>
        <dbReference type="ARBA" id="ARBA00023172"/>
    </source>
</evidence>
<feature type="domain" description="Non-structural maintenance of chromosome element 4 C-terminal" evidence="9">
    <location>
        <begin position="228"/>
        <end position="314"/>
    </location>
</feature>
<dbReference type="PANTHER" id="PTHR16140">
    <property type="entry name" value="NON-STRUCTURAL MAINTENANCE OF CHROMOSOMES ELEMENT 4"/>
    <property type="match status" value="1"/>
</dbReference>
<gene>
    <name evidence="11" type="ORF">IWQ60_001827</name>
</gene>
<dbReference type="GO" id="GO:0006281">
    <property type="term" value="P:DNA repair"/>
    <property type="evidence" value="ECO:0007669"/>
    <property type="project" value="UniProtKB-UniRule"/>
</dbReference>
<dbReference type="InterPro" id="IPR029225">
    <property type="entry name" value="Nse4_Nse3-bd"/>
</dbReference>
<comment type="similarity">
    <text evidence="2 7">Belongs to the NSE4 family.</text>
</comment>
<organism evidence="11 12">
    <name type="scientific">Tieghemiomyces parasiticus</name>
    <dbReference type="NCBI Taxonomy" id="78921"/>
    <lineage>
        <taxon>Eukaryota</taxon>
        <taxon>Fungi</taxon>
        <taxon>Fungi incertae sedis</taxon>
        <taxon>Zoopagomycota</taxon>
        <taxon>Kickxellomycotina</taxon>
        <taxon>Dimargaritomycetes</taxon>
        <taxon>Dimargaritales</taxon>
        <taxon>Dimargaritaceae</taxon>
        <taxon>Tieghemiomyces</taxon>
    </lineage>
</organism>
<evidence type="ECO:0000256" key="1">
    <source>
        <dbReference type="ARBA" id="ARBA00004123"/>
    </source>
</evidence>
<keyword evidence="6 7" id="KW-0539">Nucleus</keyword>
<dbReference type="Proteomes" id="UP001150569">
    <property type="component" value="Unassembled WGS sequence"/>
</dbReference>
<evidence type="ECO:0000256" key="6">
    <source>
        <dbReference type="ARBA" id="ARBA00023242"/>
    </source>
</evidence>
<dbReference type="PANTHER" id="PTHR16140:SF0">
    <property type="entry name" value="NON-STRUCTURAL MAINTENANCE OF CHROMOSOMES ELEMENT 4"/>
    <property type="match status" value="1"/>
</dbReference>
<dbReference type="InterPro" id="IPR014854">
    <property type="entry name" value="Nse4_C"/>
</dbReference>
<dbReference type="OrthoDB" id="361242at2759"/>
<feature type="domain" description="Nse4/EID protein Nse3/MAGE-binding" evidence="10">
    <location>
        <begin position="86"/>
        <end position="120"/>
    </location>
</feature>
<keyword evidence="4 7" id="KW-0233">DNA recombination</keyword>
<evidence type="ECO:0000313" key="11">
    <source>
        <dbReference type="EMBL" id="KAJ1928678.1"/>
    </source>
</evidence>
<evidence type="ECO:0000259" key="10">
    <source>
        <dbReference type="Pfam" id="PF15412"/>
    </source>
</evidence>
<evidence type="ECO:0000259" key="9">
    <source>
        <dbReference type="Pfam" id="PF08743"/>
    </source>
</evidence>
<protein>
    <recommendedName>
        <fullName evidence="7">Non-structural maintenance of chromosomes element 4</fullName>
    </recommendedName>
</protein>
<dbReference type="Pfam" id="PF08743">
    <property type="entry name" value="Nse4_C"/>
    <property type="match status" value="1"/>
</dbReference>
<comment type="function">
    <text evidence="7">Component of the SMC5-SMC6 complex, that promotes sister chromatid alignment after DNA damage and facilitates double-stranded DNA breaks (DSBs) repair via homologous recombination between sister chromatids.</text>
</comment>